<sequence length="64" mass="7481">MKTCHTLISCLSKVFESILNRKILNPFSTGTHFYLENCVRLYHFIDIRKIYGGQKINDPQSSLF</sequence>
<protein>
    <submittedName>
        <fullName evidence="1">Uncharacterized protein</fullName>
    </submittedName>
</protein>
<proteinExistence type="predicted"/>
<dbReference type="EMBL" id="VSRR010000147">
    <property type="protein sequence ID" value="MPC11147.1"/>
    <property type="molecule type" value="Genomic_DNA"/>
</dbReference>
<keyword evidence="2" id="KW-1185">Reference proteome</keyword>
<dbReference type="Proteomes" id="UP000324222">
    <property type="component" value="Unassembled WGS sequence"/>
</dbReference>
<accession>A0A5B7CN99</accession>
<dbReference type="AlphaFoldDB" id="A0A5B7CN99"/>
<evidence type="ECO:0000313" key="1">
    <source>
        <dbReference type="EMBL" id="MPC11147.1"/>
    </source>
</evidence>
<comment type="caution">
    <text evidence="1">The sequence shown here is derived from an EMBL/GenBank/DDBJ whole genome shotgun (WGS) entry which is preliminary data.</text>
</comment>
<gene>
    <name evidence="1" type="ORF">E2C01_003804</name>
</gene>
<organism evidence="1 2">
    <name type="scientific">Portunus trituberculatus</name>
    <name type="common">Swimming crab</name>
    <name type="synonym">Neptunus trituberculatus</name>
    <dbReference type="NCBI Taxonomy" id="210409"/>
    <lineage>
        <taxon>Eukaryota</taxon>
        <taxon>Metazoa</taxon>
        <taxon>Ecdysozoa</taxon>
        <taxon>Arthropoda</taxon>
        <taxon>Crustacea</taxon>
        <taxon>Multicrustacea</taxon>
        <taxon>Malacostraca</taxon>
        <taxon>Eumalacostraca</taxon>
        <taxon>Eucarida</taxon>
        <taxon>Decapoda</taxon>
        <taxon>Pleocyemata</taxon>
        <taxon>Brachyura</taxon>
        <taxon>Eubrachyura</taxon>
        <taxon>Portunoidea</taxon>
        <taxon>Portunidae</taxon>
        <taxon>Portuninae</taxon>
        <taxon>Portunus</taxon>
    </lineage>
</organism>
<reference evidence="1 2" key="1">
    <citation type="submission" date="2019-05" db="EMBL/GenBank/DDBJ databases">
        <title>Another draft genome of Portunus trituberculatus and its Hox gene families provides insights of decapod evolution.</title>
        <authorList>
            <person name="Jeong J.-H."/>
            <person name="Song I."/>
            <person name="Kim S."/>
            <person name="Choi T."/>
            <person name="Kim D."/>
            <person name="Ryu S."/>
            <person name="Kim W."/>
        </authorList>
    </citation>
    <scope>NUCLEOTIDE SEQUENCE [LARGE SCALE GENOMIC DNA]</scope>
    <source>
        <tissue evidence="1">Muscle</tissue>
    </source>
</reference>
<name>A0A5B7CN99_PORTR</name>
<evidence type="ECO:0000313" key="2">
    <source>
        <dbReference type="Proteomes" id="UP000324222"/>
    </source>
</evidence>